<dbReference type="Gene3D" id="3.40.50.150">
    <property type="entry name" value="Vaccinia Virus protein VP39"/>
    <property type="match status" value="1"/>
</dbReference>
<gene>
    <name evidence="4" type="ORF">Tbon_08700</name>
</gene>
<keyword evidence="2" id="KW-0808">Transferase</keyword>
<dbReference type="PANTHER" id="PTHR43861:SF1">
    <property type="entry name" value="TRANS-ACONITATE 2-METHYLTRANSFERASE"/>
    <property type="match status" value="1"/>
</dbReference>
<dbReference type="InterPro" id="IPR029063">
    <property type="entry name" value="SAM-dependent_MTases_sf"/>
</dbReference>
<evidence type="ECO:0000256" key="1">
    <source>
        <dbReference type="ARBA" id="ARBA00022603"/>
    </source>
</evidence>
<name>A0ABX6C252_9CHLR</name>
<reference evidence="4 5" key="1">
    <citation type="submission" date="2019-08" db="EMBL/GenBank/DDBJ databases">
        <authorList>
            <person name="Toschakov S.V."/>
        </authorList>
    </citation>
    <scope>NUCLEOTIDE SEQUENCE [LARGE SCALE GENOMIC DNA]</scope>
    <source>
        <strain evidence="4 5">3753O</strain>
    </source>
</reference>
<dbReference type="SUPFAM" id="SSF53335">
    <property type="entry name" value="S-adenosyl-L-methionine-dependent methyltransferases"/>
    <property type="match status" value="1"/>
</dbReference>
<evidence type="ECO:0000313" key="5">
    <source>
        <dbReference type="Proteomes" id="UP000326331"/>
    </source>
</evidence>
<keyword evidence="5" id="KW-1185">Reference proteome</keyword>
<dbReference type="GO" id="GO:0032259">
    <property type="term" value="P:methylation"/>
    <property type="evidence" value="ECO:0007669"/>
    <property type="project" value="UniProtKB-KW"/>
</dbReference>
<keyword evidence="1 4" id="KW-0489">Methyltransferase</keyword>
<evidence type="ECO:0000259" key="3">
    <source>
        <dbReference type="Pfam" id="PF13649"/>
    </source>
</evidence>
<evidence type="ECO:0000256" key="2">
    <source>
        <dbReference type="ARBA" id="ARBA00022679"/>
    </source>
</evidence>
<accession>A0ABX6C252</accession>
<dbReference type="InterPro" id="IPR041698">
    <property type="entry name" value="Methyltransf_25"/>
</dbReference>
<dbReference type="RefSeq" id="WP_158067337.1">
    <property type="nucleotide sequence ID" value="NZ_CP042829.1"/>
</dbReference>
<sequence length="287" mass="31413">MPAPRRDLHELNRLAWNEATRAHNSHKGDQARFFREGGSTLFPEELELLGPLEGKRLVHLQCNAGQDSLSLARLGARVTGVDISDEAIAFASELSRAAGIPADFVRADIYDWFEAAAAAGEQFDLAFSSYGAVCWLSDLPAWGRGIAGILAPGGAFVLVEFHPVVGMYDDELRLTWPYRDPEPIHGDGVGDYVAASREGLVPWGFEEGLTGFENPHRGAEFAHGTADVITALIEAGLVLEVFREYEYANGCRFFSCAEMREGRRFYLPAGVPAIPQMYAVRARKPAA</sequence>
<dbReference type="EMBL" id="CP042829">
    <property type="protein sequence ID" value="QFG03374.1"/>
    <property type="molecule type" value="Genomic_DNA"/>
</dbReference>
<dbReference type="PANTHER" id="PTHR43861">
    <property type="entry name" value="TRANS-ACONITATE 2-METHYLTRANSFERASE-RELATED"/>
    <property type="match status" value="1"/>
</dbReference>
<proteinExistence type="predicted"/>
<dbReference type="Pfam" id="PF13649">
    <property type="entry name" value="Methyltransf_25"/>
    <property type="match status" value="1"/>
</dbReference>
<dbReference type="GO" id="GO:0008168">
    <property type="term" value="F:methyltransferase activity"/>
    <property type="evidence" value="ECO:0007669"/>
    <property type="project" value="UniProtKB-KW"/>
</dbReference>
<dbReference type="CDD" id="cd02440">
    <property type="entry name" value="AdoMet_MTases"/>
    <property type="match status" value="1"/>
</dbReference>
<dbReference type="Proteomes" id="UP000326331">
    <property type="component" value="Chromosome"/>
</dbReference>
<evidence type="ECO:0000313" key="4">
    <source>
        <dbReference type="EMBL" id="QFG03374.1"/>
    </source>
</evidence>
<protein>
    <submittedName>
        <fullName evidence="4">Methyltransferase domain-containing protein</fullName>
    </submittedName>
</protein>
<reference evidence="4 5" key="2">
    <citation type="submission" date="2019-10" db="EMBL/GenBank/DDBJ databases">
        <title>Thermopilla bonchosmolovskayae gen. nov., sp. nov., a moderately thermophilic Chloroflexi bacterium from a Chukotka hot spring (Arctic, Russia), representing a novel classis Thermopillaia, which include previously uncultivated lineage OLB14.</title>
        <authorList>
            <person name="Kochetkova T.V."/>
            <person name="Zayulina K.S."/>
            <person name="Zhigarkov V.S."/>
            <person name="Minaev N.V."/>
            <person name="Novikov A."/>
            <person name="Toshchakov S.V."/>
            <person name="Elcheninov A.G."/>
            <person name="Kublanov I.V."/>
        </authorList>
    </citation>
    <scope>NUCLEOTIDE SEQUENCE [LARGE SCALE GENOMIC DNA]</scope>
    <source>
        <strain evidence="4 5">3753O</strain>
    </source>
</reference>
<feature type="domain" description="Methyltransferase" evidence="3">
    <location>
        <begin position="61"/>
        <end position="154"/>
    </location>
</feature>
<organism evidence="4 5">
    <name type="scientific">Tepidiforma bonchosmolovskayae</name>
    <dbReference type="NCBI Taxonomy" id="2601677"/>
    <lineage>
        <taxon>Bacteria</taxon>
        <taxon>Bacillati</taxon>
        <taxon>Chloroflexota</taxon>
        <taxon>Tepidiformia</taxon>
        <taxon>Tepidiformales</taxon>
        <taxon>Tepidiformaceae</taxon>
        <taxon>Tepidiforma</taxon>
    </lineage>
</organism>